<evidence type="ECO:0008006" key="10">
    <source>
        <dbReference type="Google" id="ProtNLM"/>
    </source>
</evidence>
<evidence type="ECO:0000256" key="2">
    <source>
        <dbReference type="ARBA" id="ARBA00022448"/>
    </source>
</evidence>
<organism evidence="8 9">
    <name type="scientific">Halocaridina rubra</name>
    <name type="common">Hawaiian red shrimp</name>
    <dbReference type="NCBI Taxonomy" id="373956"/>
    <lineage>
        <taxon>Eukaryota</taxon>
        <taxon>Metazoa</taxon>
        <taxon>Ecdysozoa</taxon>
        <taxon>Arthropoda</taxon>
        <taxon>Crustacea</taxon>
        <taxon>Multicrustacea</taxon>
        <taxon>Malacostraca</taxon>
        <taxon>Eumalacostraca</taxon>
        <taxon>Eucarida</taxon>
        <taxon>Decapoda</taxon>
        <taxon>Pleocyemata</taxon>
        <taxon>Caridea</taxon>
        <taxon>Atyoidea</taxon>
        <taxon>Atyidae</taxon>
        <taxon>Halocaridina</taxon>
    </lineage>
</organism>
<dbReference type="GO" id="GO:0008506">
    <property type="term" value="F:sucrose:proton symporter activity"/>
    <property type="evidence" value="ECO:0007669"/>
    <property type="project" value="TreeGrafter"/>
</dbReference>
<feature type="transmembrane region" description="Helical" evidence="7">
    <location>
        <begin position="563"/>
        <end position="585"/>
    </location>
</feature>
<evidence type="ECO:0000313" key="9">
    <source>
        <dbReference type="Proteomes" id="UP001381693"/>
    </source>
</evidence>
<dbReference type="PANTHER" id="PTHR19432">
    <property type="entry name" value="SUGAR TRANSPORTER"/>
    <property type="match status" value="1"/>
</dbReference>
<evidence type="ECO:0000256" key="6">
    <source>
        <dbReference type="SAM" id="MobiDB-lite"/>
    </source>
</evidence>
<sequence>MDQSGPQALDVVSRSPSSAAPSPSNSAPLKNGGTTLVRGLHRRQPRGLPKLMAINALVCGVEIISSAAFTYIPPLLLKAGYTETIMTIILGVAPFLDMMTVPVLAEWSDRCTSVLGRRRPFIMSLATVLLFSLIIIPYSSVISSLFSITNTLKLHMIILAVGVILLDYSYQALFNPCESLLSDLMATAPEWEQTQGFTVYSASISLGCILGYLIVSVDWSSVGLMIGSQEQTAFTVIFILFLPCLFLTLIFAKEKPYKRSKVMVVHPVEGDMTVGRDTASETPFLMGKNIGISLNDDEITVLDLSSDGTSIVKDHPSDGGYESGSSETDETTPLTLSSSEMLKWRYHRLIHQISRLPKITLQRCINNIFRLFWKIIKVFIYLPYQIIKLPVDTWHKVTKAPVVLRRLFLAELFGWMGFMCHNMFFTDFVGQYMYGGQPDAQEHTKLAVLYDEGVRMGSWGLFLHSLTACMYAFFIQQHIVRLVGHRTVFVGGLLIFAVTMAATIFSPTMPFLNIVTALSGIGFAALTSTPNMLVTLYNSDRQLYMWDNTDTESKEEKGLGTDVAVLDIAYFLSQIILSIFMGPLVDLTGSALPYMVVAAITGLMAVYCGTLVVFTDQQLMHLRAGKF</sequence>
<dbReference type="SUPFAM" id="SSF103473">
    <property type="entry name" value="MFS general substrate transporter"/>
    <property type="match status" value="1"/>
</dbReference>
<feature type="transmembrane region" description="Helical" evidence="7">
    <location>
        <begin position="51"/>
        <end position="72"/>
    </location>
</feature>
<feature type="transmembrane region" description="Helical" evidence="7">
    <location>
        <begin position="195"/>
        <end position="214"/>
    </location>
</feature>
<comment type="subcellular location">
    <subcellularLocation>
        <location evidence="1">Membrane</location>
        <topology evidence="1">Multi-pass membrane protein</topology>
    </subcellularLocation>
</comment>
<feature type="transmembrane region" description="Helical" evidence="7">
    <location>
        <begin position="84"/>
        <end position="105"/>
    </location>
</feature>
<accession>A0AAN8ZNU7</accession>
<protein>
    <recommendedName>
        <fullName evidence="10">Solute carrier family 45 member 3</fullName>
    </recommendedName>
</protein>
<feature type="compositionally biased region" description="Polar residues" evidence="6">
    <location>
        <begin position="323"/>
        <end position="332"/>
    </location>
</feature>
<dbReference type="Gene3D" id="1.20.1250.20">
    <property type="entry name" value="MFS general substrate transporter like domains"/>
    <property type="match status" value="2"/>
</dbReference>
<gene>
    <name evidence="8" type="ORF">SK128_025697</name>
</gene>
<dbReference type="PANTHER" id="PTHR19432:SF37">
    <property type="entry name" value="SOLUTE CARRIER FAMILY 45 MEMBER 3"/>
    <property type="match status" value="1"/>
</dbReference>
<feature type="transmembrane region" description="Helical" evidence="7">
    <location>
        <begin position="234"/>
        <end position="252"/>
    </location>
</feature>
<evidence type="ECO:0000313" key="8">
    <source>
        <dbReference type="EMBL" id="KAK7016764.1"/>
    </source>
</evidence>
<feature type="transmembrane region" description="Helical" evidence="7">
    <location>
        <begin position="456"/>
        <end position="475"/>
    </location>
</feature>
<evidence type="ECO:0000256" key="3">
    <source>
        <dbReference type="ARBA" id="ARBA00022692"/>
    </source>
</evidence>
<feature type="region of interest" description="Disordered" evidence="6">
    <location>
        <begin position="1"/>
        <end position="34"/>
    </location>
</feature>
<comment type="caution">
    <text evidence="8">The sequence shown here is derived from an EMBL/GenBank/DDBJ whole genome shotgun (WGS) entry which is preliminary data.</text>
</comment>
<evidence type="ECO:0000256" key="4">
    <source>
        <dbReference type="ARBA" id="ARBA00022989"/>
    </source>
</evidence>
<feature type="transmembrane region" description="Helical" evidence="7">
    <location>
        <begin position="154"/>
        <end position="174"/>
    </location>
</feature>
<feature type="region of interest" description="Disordered" evidence="6">
    <location>
        <begin position="310"/>
        <end position="332"/>
    </location>
</feature>
<feature type="transmembrane region" description="Helical" evidence="7">
    <location>
        <begin position="125"/>
        <end position="148"/>
    </location>
</feature>
<reference evidence="8 9" key="1">
    <citation type="submission" date="2023-11" db="EMBL/GenBank/DDBJ databases">
        <title>Halocaridina rubra genome assembly.</title>
        <authorList>
            <person name="Smith C."/>
        </authorList>
    </citation>
    <scope>NUCLEOTIDE SEQUENCE [LARGE SCALE GENOMIC DNA]</scope>
    <source>
        <strain evidence="8">EP-1</strain>
        <tissue evidence="8">Whole</tissue>
    </source>
</reference>
<dbReference type="AlphaFoldDB" id="A0AAN8ZNU7"/>
<feature type="transmembrane region" description="Helical" evidence="7">
    <location>
        <begin position="487"/>
        <end position="505"/>
    </location>
</feature>
<keyword evidence="5 7" id="KW-0472">Membrane</keyword>
<dbReference type="InterPro" id="IPR036259">
    <property type="entry name" value="MFS_trans_sf"/>
</dbReference>
<feature type="transmembrane region" description="Helical" evidence="7">
    <location>
        <begin position="511"/>
        <end position="537"/>
    </location>
</feature>
<keyword evidence="9" id="KW-1185">Reference proteome</keyword>
<evidence type="ECO:0000256" key="5">
    <source>
        <dbReference type="ARBA" id="ARBA00023136"/>
    </source>
</evidence>
<name>A0AAN8ZNU7_HALRR</name>
<keyword evidence="4 7" id="KW-1133">Transmembrane helix</keyword>
<feature type="transmembrane region" description="Helical" evidence="7">
    <location>
        <begin position="591"/>
        <end position="614"/>
    </location>
</feature>
<feature type="transmembrane region" description="Helical" evidence="7">
    <location>
        <begin position="407"/>
        <end position="425"/>
    </location>
</feature>
<keyword evidence="2" id="KW-0813">Transport</keyword>
<dbReference type="GO" id="GO:0016020">
    <property type="term" value="C:membrane"/>
    <property type="evidence" value="ECO:0007669"/>
    <property type="project" value="UniProtKB-SubCell"/>
</dbReference>
<keyword evidence="3 7" id="KW-0812">Transmembrane</keyword>
<feature type="compositionally biased region" description="Low complexity" evidence="6">
    <location>
        <begin position="13"/>
        <end position="28"/>
    </location>
</feature>
<dbReference type="EMBL" id="JAXCGZ010023130">
    <property type="protein sequence ID" value="KAK7016764.1"/>
    <property type="molecule type" value="Genomic_DNA"/>
</dbReference>
<proteinExistence type="predicted"/>
<evidence type="ECO:0000256" key="7">
    <source>
        <dbReference type="SAM" id="Phobius"/>
    </source>
</evidence>
<evidence type="ECO:0000256" key="1">
    <source>
        <dbReference type="ARBA" id="ARBA00004141"/>
    </source>
</evidence>
<dbReference type="Proteomes" id="UP001381693">
    <property type="component" value="Unassembled WGS sequence"/>
</dbReference>